<gene>
    <name evidence="4" type="primary">LOC116940604</name>
</gene>
<feature type="chain" id="PRO_5042586928" evidence="1">
    <location>
        <begin position="18"/>
        <end position="437"/>
    </location>
</feature>
<dbReference type="KEGG" id="pmrn:116940604"/>
<reference evidence="4" key="1">
    <citation type="submission" date="2025-08" db="UniProtKB">
        <authorList>
            <consortium name="RefSeq"/>
        </authorList>
    </citation>
    <scope>IDENTIFICATION</scope>
    <source>
        <tissue evidence="4">Sperm</tissue>
    </source>
</reference>
<feature type="domain" description="DUF7064" evidence="2">
    <location>
        <begin position="270"/>
        <end position="392"/>
    </location>
</feature>
<protein>
    <submittedName>
        <fullName evidence="4">Uncharacterized protein LOC116940604</fullName>
    </submittedName>
</protein>
<evidence type="ECO:0000259" key="2">
    <source>
        <dbReference type="Pfam" id="PF23212"/>
    </source>
</evidence>
<dbReference type="PANTHER" id="PTHR34717:SF1">
    <property type="entry name" value="EG:BACR7A4.20 PROTEIN"/>
    <property type="match status" value="1"/>
</dbReference>
<dbReference type="RefSeq" id="XP_032806543.1">
    <property type="nucleotide sequence ID" value="XM_032950652.1"/>
</dbReference>
<feature type="signal peptide" evidence="1">
    <location>
        <begin position="1"/>
        <end position="17"/>
    </location>
</feature>
<evidence type="ECO:0000313" key="3">
    <source>
        <dbReference type="Proteomes" id="UP001318040"/>
    </source>
</evidence>
<dbReference type="AlphaFoldDB" id="A0AAJ7WS00"/>
<keyword evidence="3" id="KW-1185">Reference proteome</keyword>
<accession>A0AAJ7WS00</accession>
<dbReference type="PANTHER" id="PTHR34717">
    <property type="entry name" value="EG:BACR7A4.20 PROTEIN"/>
    <property type="match status" value="1"/>
</dbReference>
<dbReference type="InterPro" id="IPR055492">
    <property type="entry name" value="DUF7064"/>
</dbReference>
<proteinExistence type="predicted"/>
<dbReference type="Pfam" id="PF23212">
    <property type="entry name" value="DUF7064"/>
    <property type="match status" value="1"/>
</dbReference>
<evidence type="ECO:0000313" key="4">
    <source>
        <dbReference type="RefSeq" id="XP_032806543.1"/>
    </source>
</evidence>
<sequence length="437" mass="50497">MLLLLLGAVSVLLVVWWLFRDDPPKLFGVYSQPGKFYHIKYAFFYCLYTLRQWRNKREQNVIGQAGYGRRSRNTPAQMDCAQPLSNHPKAIDAVYFNAANKHGCYLVAATARRPNKVINGFIMIKLPNIGLLLSTNLPDSIWHAEEDMTFGAEGLTLKPLEPMRKWKLFFDGPMRLRGEDRTLNVIMDLVWESTLPYFDFDTELHPAFICRGIAREPWSGTFFKDLEESHQTHYEQFGWLRGTITVEGFAPQKLIMGSMRDHSYGKKREWKYLHRYAFHMVTLEDGTQFNVGVVSQPITTSVLEMGYLYTPVGEMHSVSWTDFDLAYHGEGGTPPSDYGFRFRAGGKLYNVQCLVQDVSEFYIGFEWEARIVERLCLFIVNGRRGWGISEWNYRRVLILFLLIPLYSFLKHMPHESRIEAFVTAGITILIGSFGKVT</sequence>
<name>A0AAJ7WS00_PETMA</name>
<evidence type="ECO:0000256" key="1">
    <source>
        <dbReference type="SAM" id="SignalP"/>
    </source>
</evidence>
<organism evidence="3 4">
    <name type="scientific">Petromyzon marinus</name>
    <name type="common">Sea lamprey</name>
    <dbReference type="NCBI Taxonomy" id="7757"/>
    <lineage>
        <taxon>Eukaryota</taxon>
        <taxon>Metazoa</taxon>
        <taxon>Chordata</taxon>
        <taxon>Craniata</taxon>
        <taxon>Vertebrata</taxon>
        <taxon>Cyclostomata</taxon>
        <taxon>Hyperoartia</taxon>
        <taxon>Petromyzontiformes</taxon>
        <taxon>Petromyzontidae</taxon>
        <taxon>Petromyzon</taxon>
    </lineage>
</organism>
<dbReference type="Proteomes" id="UP001318040">
    <property type="component" value="Chromosome 9"/>
</dbReference>
<keyword evidence="1" id="KW-0732">Signal</keyword>